<dbReference type="InterPro" id="IPR050739">
    <property type="entry name" value="MFP"/>
</dbReference>
<protein>
    <submittedName>
        <fullName evidence="12">Membrane fusion component of tripartite multidrug resistance system</fullName>
    </submittedName>
</protein>
<keyword evidence="3" id="KW-0813">Transport</keyword>
<keyword evidence="5" id="KW-0997">Cell inner membrane</keyword>
<comment type="subcellular location">
    <subcellularLocation>
        <location evidence="1">Cell inner membrane</location>
        <topology evidence="1">Single-pass membrane protein</topology>
        <orientation evidence="1">Periplasmic side</orientation>
    </subcellularLocation>
</comment>
<evidence type="ECO:0000256" key="4">
    <source>
        <dbReference type="ARBA" id="ARBA00022475"/>
    </source>
</evidence>
<dbReference type="Gene3D" id="2.40.30.170">
    <property type="match status" value="1"/>
</dbReference>
<name>A0AB34TZG8_PSEA0</name>
<dbReference type="Pfam" id="PF25885">
    <property type="entry name" value="HH_EMRA"/>
    <property type="match status" value="1"/>
</dbReference>
<sequence>MSESSITTEQDVPAANNNAADRGTQNARRTRLFLGLLASVATLGGAYYAYDLLIASRHVETDNAYVGANIAQVTPLIGGPVREVLVDDALHVKEGDVLVRLDDTDARIALMRAEAELALTERRVRGLIATDSGLDAQIAARAADEVRAQAQVSSAQADLARAKIDLDRRNALAESGSVSGEELTTARNAYSTALANLKVAEAARTQAAANRAAAIGSRDANRALIDKSTPDTNPEVLAARAARDQAQVDLERTILRAPVDGVISRRQVQVGQRVQPGAMLMVVVPIHASYVDANFKEGQLSKVKPGQSVKLTSDLYGNRVEYDGKVVGFSGGTGSAFSVVPAQNATGNWIKVVQRLPVRIALDPQQLAEHPLRVGLSMTADIDVSN</sequence>
<dbReference type="GO" id="GO:1990961">
    <property type="term" value="P:xenobiotic detoxification by transmembrane export across the plasma membrane"/>
    <property type="evidence" value="ECO:0007669"/>
    <property type="project" value="UniProtKB-ARBA"/>
</dbReference>
<evidence type="ECO:0000256" key="3">
    <source>
        <dbReference type="ARBA" id="ARBA00022448"/>
    </source>
</evidence>
<dbReference type="FunFam" id="2.40.30.170:FF:000003">
    <property type="entry name" value="Multidrug resistance protein A"/>
    <property type="match status" value="1"/>
</dbReference>
<comment type="similarity">
    <text evidence="2">Belongs to the membrane fusion protein (MFP) (TC 8.A.1) family.</text>
</comment>
<evidence type="ECO:0000256" key="10">
    <source>
        <dbReference type="SAM" id="Phobius"/>
    </source>
</evidence>
<organism evidence="12 13">
    <name type="scientific">Pseudomonas amygdali pv. hibisci</name>
    <dbReference type="NCBI Taxonomy" id="251723"/>
    <lineage>
        <taxon>Bacteria</taxon>
        <taxon>Pseudomonadati</taxon>
        <taxon>Pseudomonadota</taxon>
        <taxon>Gammaproteobacteria</taxon>
        <taxon>Pseudomonadales</taxon>
        <taxon>Pseudomonadaceae</taxon>
        <taxon>Pseudomonas</taxon>
        <taxon>Pseudomonas amygdali</taxon>
    </lineage>
</organism>
<evidence type="ECO:0000256" key="5">
    <source>
        <dbReference type="ARBA" id="ARBA00022519"/>
    </source>
</evidence>
<dbReference type="EMBL" id="LJQN01000149">
    <property type="protein sequence ID" value="KPX51075.1"/>
    <property type="molecule type" value="Genomic_DNA"/>
</dbReference>
<evidence type="ECO:0000256" key="2">
    <source>
        <dbReference type="ARBA" id="ARBA00009477"/>
    </source>
</evidence>
<evidence type="ECO:0000256" key="9">
    <source>
        <dbReference type="SAM" id="MobiDB-lite"/>
    </source>
</evidence>
<evidence type="ECO:0000259" key="11">
    <source>
        <dbReference type="Pfam" id="PF25885"/>
    </source>
</evidence>
<gene>
    <name evidence="12" type="ORF">ALO67_02320</name>
</gene>
<dbReference type="Gene3D" id="1.10.287.470">
    <property type="entry name" value="Helix hairpin bin"/>
    <property type="match status" value="2"/>
</dbReference>
<feature type="domain" description="Multidrug export protein EmrA/FarA alpha-helical hairpin" evidence="11">
    <location>
        <begin position="147"/>
        <end position="212"/>
    </location>
</feature>
<dbReference type="InterPro" id="IPR058633">
    <property type="entry name" value="EmrA/FarA_HH"/>
</dbReference>
<dbReference type="PANTHER" id="PTHR30386">
    <property type="entry name" value="MEMBRANE FUSION SUBUNIT OF EMRAB-TOLC MULTIDRUG EFFLUX PUMP"/>
    <property type="match status" value="1"/>
</dbReference>
<dbReference type="PANTHER" id="PTHR30386:SF19">
    <property type="entry name" value="MULTIDRUG EXPORT PROTEIN EMRA-RELATED"/>
    <property type="match status" value="1"/>
</dbReference>
<dbReference type="GO" id="GO:0046677">
    <property type="term" value="P:response to antibiotic"/>
    <property type="evidence" value="ECO:0007669"/>
    <property type="project" value="UniProtKB-ARBA"/>
</dbReference>
<evidence type="ECO:0000313" key="12">
    <source>
        <dbReference type="EMBL" id="KPX51075.1"/>
    </source>
</evidence>
<feature type="region of interest" description="Disordered" evidence="9">
    <location>
        <begin position="1"/>
        <end position="23"/>
    </location>
</feature>
<dbReference type="Proteomes" id="UP000050545">
    <property type="component" value="Unassembled WGS sequence"/>
</dbReference>
<dbReference type="RefSeq" id="WP_057405596.1">
    <property type="nucleotide sequence ID" value="NZ_LJQN01000149.1"/>
</dbReference>
<keyword evidence="6 10" id="KW-0812">Transmembrane</keyword>
<keyword evidence="7 10" id="KW-1133">Transmembrane helix</keyword>
<feature type="transmembrane region" description="Helical" evidence="10">
    <location>
        <begin position="32"/>
        <end position="50"/>
    </location>
</feature>
<accession>A0AB34TZG8</accession>
<dbReference type="GO" id="GO:0015721">
    <property type="term" value="P:bile acid and bile salt transport"/>
    <property type="evidence" value="ECO:0007669"/>
    <property type="project" value="UniProtKB-ARBA"/>
</dbReference>
<dbReference type="GO" id="GO:0005886">
    <property type="term" value="C:plasma membrane"/>
    <property type="evidence" value="ECO:0007669"/>
    <property type="project" value="UniProtKB-SubCell"/>
</dbReference>
<dbReference type="PRINTS" id="PR01490">
    <property type="entry name" value="RTXTOXIND"/>
</dbReference>
<evidence type="ECO:0000256" key="7">
    <source>
        <dbReference type="ARBA" id="ARBA00022989"/>
    </source>
</evidence>
<dbReference type="Gene3D" id="2.40.50.100">
    <property type="match status" value="1"/>
</dbReference>
<evidence type="ECO:0000313" key="13">
    <source>
        <dbReference type="Proteomes" id="UP000050545"/>
    </source>
</evidence>
<evidence type="ECO:0000256" key="8">
    <source>
        <dbReference type="ARBA" id="ARBA00023136"/>
    </source>
</evidence>
<evidence type="ECO:0000256" key="6">
    <source>
        <dbReference type="ARBA" id="ARBA00022692"/>
    </source>
</evidence>
<dbReference type="SUPFAM" id="SSF111369">
    <property type="entry name" value="HlyD-like secretion proteins"/>
    <property type="match status" value="2"/>
</dbReference>
<keyword evidence="8 10" id="KW-0472">Membrane</keyword>
<comment type="caution">
    <text evidence="12">The sequence shown here is derived from an EMBL/GenBank/DDBJ whole genome shotgun (WGS) entry which is preliminary data.</text>
</comment>
<reference evidence="12 13" key="1">
    <citation type="submission" date="2015-09" db="EMBL/GenBank/DDBJ databases">
        <title>Genome announcement of multiple Pseudomonas syringae strains.</title>
        <authorList>
            <person name="Thakur S."/>
            <person name="Wang P.W."/>
            <person name="Gong Y."/>
            <person name="Weir B.S."/>
            <person name="Guttman D.S."/>
        </authorList>
    </citation>
    <scope>NUCLEOTIDE SEQUENCE [LARGE SCALE GENOMIC DNA]</scope>
    <source>
        <strain evidence="12 13">ICMP9623</strain>
    </source>
</reference>
<evidence type="ECO:0000256" key="1">
    <source>
        <dbReference type="ARBA" id="ARBA00004383"/>
    </source>
</evidence>
<proteinExistence type="inferred from homology"/>
<dbReference type="AlphaFoldDB" id="A0AB34TZG8"/>
<keyword evidence="4" id="KW-1003">Cell membrane</keyword>